<comment type="caution">
    <text evidence="2">The sequence shown here is derived from an EMBL/GenBank/DDBJ whole genome shotgun (WGS) entry which is preliminary data.</text>
</comment>
<dbReference type="AlphaFoldDB" id="A0A8J3XLP9"/>
<feature type="region of interest" description="Disordered" evidence="1">
    <location>
        <begin position="1"/>
        <end position="53"/>
    </location>
</feature>
<evidence type="ECO:0000313" key="3">
    <source>
        <dbReference type="Proteomes" id="UP000622547"/>
    </source>
</evidence>
<feature type="compositionally biased region" description="Basic and acidic residues" evidence="1">
    <location>
        <begin position="33"/>
        <end position="53"/>
    </location>
</feature>
<evidence type="ECO:0000313" key="2">
    <source>
        <dbReference type="EMBL" id="GII40923.1"/>
    </source>
</evidence>
<evidence type="ECO:0000256" key="1">
    <source>
        <dbReference type="SAM" id="MobiDB-lite"/>
    </source>
</evidence>
<proteinExistence type="predicted"/>
<organism evidence="2 3">
    <name type="scientific">Planotetraspora phitsanulokensis</name>
    <dbReference type="NCBI Taxonomy" id="575192"/>
    <lineage>
        <taxon>Bacteria</taxon>
        <taxon>Bacillati</taxon>
        <taxon>Actinomycetota</taxon>
        <taxon>Actinomycetes</taxon>
        <taxon>Streptosporangiales</taxon>
        <taxon>Streptosporangiaceae</taxon>
        <taxon>Planotetraspora</taxon>
    </lineage>
</organism>
<dbReference type="RefSeq" id="WP_204076409.1">
    <property type="nucleotide sequence ID" value="NZ_BAABHI010000012.1"/>
</dbReference>
<gene>
    <name evidence="2" type="ORF">Pph01_59260</name>
</gene>
<reference evidence="2 3" key="1">
    <citation type="submission" date="2021-01" db="EMBL/GenBank/DDBJ databases">
        <title>Whole genome shotgun sequence of Planotetraspora phitsanulokensis NBRC 104273.</title>
        <authorList>
            <person name="Komaki H."/>
            <person name="Tamura T."/>
        </authorList>
    </citation>
    <scope>NUCLEOTIDE SEQUENCE [LARGE SCALE GENOMIC DNA]</scope>
    <source>
        <strain evidence="2 3">NBRC 104273</strain>
    </source>
</reference>
<accession>A0A8J3XLP9</accession>
<name>A0A8J3XLP9_9ACTN</name>
<protein>
    <submittedName>
        <fullName evidence="2">Uncharacterized protein</fullName>
    </submittedName>
</protein>
<dbReference type="EMBL" id="BOOP01000029">
    <property type="protein sequence ID" value="GII40923.1"/>
    <property type="molecule type" value="Genomic_DNA"/>
</dbReference>
<feature type="compositionally biased region" description="Basic and acidic residues" evidence="1">
    <location>
        <begin position="1"/>
        <end position="17"/>
    </location>
</feature>
<keyword evidence="3" id="KW-1185">Reference proteome</keyword>
<dbReference type="Proteomes" id="UP000622547">
    <property type="component" value="Unassembled WGS sequence"/>
</dbReference>
<sequence length="53" mass="6290">MTSEYDKFEARKAELRKSGKGAVEAHSIAYREASQRLHEREEAWHDQQEQNRT</sequence>